<dbReference type="AlphaFoldDB" id="A0A507ALS4"/>
<feature type="region of interest" description="Disordered" evidence="1">
    <location>
        <begin position="636"/>
        <end position="668"/>
    </location>
</feature>
<evidence type="ECO:0000313" key="3">
    <source>
        <dbReference type="Proteomes" id="UP000319257"/>
    </source>
</evidence>
<accession>A0A507ALS4</accession>
<proteinExistence type="predicted"/>
<dbReference type="RefSeq" id="XP_030992403.1">
    <property type="nucleotide sequence ID" value="XM_031143279.1"/>
</dbReference>
<organism evidence="2 3">
    <name type="scientific">Thyridium curvatum</name>
    <dbReference type="NCBI Taxonomy" id="1093900"/>
    <lineage>
        <taxon>Eukaryota</taxon>
        <taxon>Fungi</taxon>
        <taxon>Dikarya</taxon>
        <taxon>Ascomycota</taxon>
        <taxon>Pezizomycotina</taxon>
        <taxon>Sordariomycetes</taxon>
        <taxon>Sordariomycetidae</taxon>
        <taxon>Thyridiales</taxon>
        <taxon>Thyridiaceae</taxon>
        <taxon>Thyridium</taxon>
    </lineage>
</organism>
<reference evidence="2 3" key="1">
    <citation type="submission" date="2019-06" db="EMBL/GenBank/DDBJ databases">
        <title>Draft genome sequence of the filamentous fungus Phialemoniopsis curvata isolated from diesel fuel.</title>
        <authorList>
            <person name="Varaljay V.A."/>
            <person name="Lyon W.J."/>
            <person name="Crouch A.L."/>
            <person name="Drake C.E."/>
            <person name="Hollomon J.M."/>
            <person name="Nadeau L.J."/>
            <person name="Nunn H.S."/>
            <person name="Stevenson B.S."/>
            <person name="Bojanowski C.L."/>
            <person name="Crookes-Goodson W.J."/>
        </authorList>
    </citation>
    <scope>NUCLEOTIDE SEQUENCE [LARGE SCALE GENOMIC DNA]</scope>
    <source>
        <strain evidence="2 3">D216</strain>
    </source>
</reference>
<evidence type="ECO:0000256" key="1">
    <source>
        <dbReference type="SAM" id="MobiDB-lite"/>
    </source>
</evidence>
<feature type="region of interest" description="Disordered" evidence="1">
    <location>
        <begin position="752"/>
        <end position="811"/>
    </location>
</feature>
<gene>
    <name evidence="2" type="ORF">E0L32_008426</name>
</gene>
<dbReference type="InParanoid" id="A0A507ALS4"/>
<feature type="region of interest" description="Disordered" evidence="1">
    <location>
        <begin position="556"/>
        <end position="586"/>
    </location>
</feature>
<dbReference type="STRING" id="1093900.A0A507ALS4"/>
<sequence>MGSLGADLGQNDQPSKVTFDHLGKDISFVLHNLPDVPSPPQVIGLCTVPADVAADDGLGYMIADFLAWKYMLSREGARDAQIWLSALDLAQLEADGKIPPHTITAKKDGSRVGSDVSSLATEDPELLKTFDNASSLRDAFIEQLKARATTNTKTLLVFVCGETTPDQSICFDGNTFMNKHEILEHCSSDTLVILVSAASFSGGYQVSYLNAPKAMFSQAHVIKLVARRCGGALASKLTQLLTSRDSPLLKDDERNRLVFDDLSLITNSSPERWANYQRFHALIQASLSSQMALLPKDHGFYWSDDVDEWPLEKRVGPPLKVWSSKWTGRAISPTSAQGDEFDFLGMAFGGTKLTQILHLKFLSMLELKTCPGDWNLPSNAATLKLLNSFLQARDIGEAKCREIFVVLQFRASAMALADVMIEVLGLSKPGGQSCREWDFAADREIVKDNPLKGKAQMLAFKMISHDLFQMPPVEPGLYYDKIHGFKFWRPAFYLASAIAQQFLSGGKDIFAIEHFIKSDVQKAFDTVWKAQLSQLLQLGAIVKTGREWIESLNLDDAIPRPPTEQDAATRRPTGIEGSQHAPGRLPPTYAPYFGMVVQKGLEKQYSGSTGLNVAASTFSPQAPVIKAEPEQDAIAAANGAGESSSNAIPTKMEPQPSAAGTQKQAETEEARIERLVQERLALALAKYNHIQTQEALAKEKLEKENLEKQRLVQEKIAREKREQEKLNEEKLTQEKLLQEKLELQELKRQEREQARLEKERLEKEQREKERLEEERLEKERLEKERLEKERLEKERLEKERLAAEEEARKQKIAEDEMVQQILAKFGSQGRLEQLIKKLSSSEPTQEAPAAAMAAGTSSSAVPEPADADPDKANTDAREAWRTKVKERDPALDKERKERARAAEATIAPLPKETCIIRPMSYEKRPEGENQPPPSPATGARVPGRASQQTEATSSIVDSVAKPEEAPRRYKPHQTLW</sequence>
<feature type="compositionally biased region" description="Basic and acidic residues" evidence="1">
    <location>
        <begin position="868"/>
        <end position="901"/>
    </location>
</feature>
<protein>
    <submittedName>
        <fullName evidence="2">Uncharacterized protein</fullName>
    </submittedName>
</protein>
<dbReference type="OrthoDB" id="3000060at2759"/>
<feature type="region of interest" description="Disordered" evidence="1">
    <location>
        <begin position="836"/>
        <end position="976"/>
    </location>
</feature>
<keyword evidence="3" id="KW-1185">Reference proteome</keyword>
<dbReference type="GeneID" id="41975873"/>
<comment type="caution">
    <text evidence="2">The sequence shown here is derived from an EMBL/GenBank/DDBJ whole genome shotgun (WGS) entry which is preliminary data.</text>
</comment>
<evidence type="ECO:0000313" key="2">
    <source>
        <dbReference type="EMBL" id="TPX10692.1"/>
    </source>
</evidence>
<feature type="compositionally biased region" description="Polar residues" evidence="1">
    <location>
        <begin position="945"/>
        <end position="956"/>
    </location>
</feature>
<feature type="compositionally biased region" description="Low complexity" evidence="1">
    <location>
        <begin position="636"/>
        <end position="648"/>
    </location>
</feature>
<dbReference type="EMBL" id="SKBQ01000055">
    <property type="protein sequence ID" value="TPX10692.1"/>
    <property type="molecule type" value="Genomic_DNA"/>
</dbReference>
<feature type="compositionally biased region" description="Low complexity" evidence="1">
    <location>
        <begin position="847"/>
        <end position="860"/>
    </location>
</feature>
<name>A0A507ALS4_9PEZI</name>
<dbReference type="Proteomes" id="UP000319257">
    <property type="component" value="Unassembled WGS sequence"/>
</dbReference>